<keyword evidence="6" id="KW-1185">Reference proteome</keyword>
<evidence type="ECO:0000256" key="3">
    <source>
        <dbReference type="SAM" id="MobiDB-lite"/>
    </source>
</evidence>
<dbReference type="GO" id="GO:0000175">
    <property type="term" value="F:3'-5'-RNA exonuclease activity"/>
    <property type="evidence" value="ECO:0007669"/>
    <property type="project" value="TreeGrafter"/>
</dbReference>
<organism evidence="5 6">
    <name type="scientific">Chrysochromulina tobinii</name>
    <dbReference type="NCBI Taxonomy" id="1460289"/>
    <lineage>
        <taxon>Eukaryota</taxon>
        <taxon>Haptista</taxon>
        <taxon>Haptophyta</taxon>
        <taxon>Prymnesiophyceae</taxon>
        <taxon>Prymnesiales</taxon>
        <taxon>Chrysochromulinaceae</taxon>
        <taxon>Chrysochromulina</taxon>
    </lineage>
</organism>
<accession>A0A0M0JQE9</accession>
<dbReference type="PANTHER" id="PTHR12121:SF36">
    <property type="entry name" value="ENDONUCLEASE_EXONUCLEASE_PHOSPHATASE DOMAIN-CONTAINING PROTEIN"/>
    <property type="match status" value="1"/>
</dbReference>
<evidence type="ECO:0000313" key="6">
    <source>
        <dbReference type="Proteomes" id="UP000037460"/>
    </source>
</evidence>
<reference evidence="6" key="1">
    <citation type="journal article" date="2015" name="PLoS Genet.">
        <title>Genome Sequence and Transcriptome Analyses of Chrysochromulina tobin: Metabolic Tools for Enhanced Algal Fitness in the Prominent Order Prymnesiales (Haptophyceae).</title>
        <authorList>
            <person name="Hovde B.T."/>
            <person name="Deodato C.R."/>
            <person name="Hunsperger H.M."/>
            <person name="Ryken S.A."/>
            <person name="Yost W."/>
            <person name="Jha R.K."/>
            <person name="Patterson J."/>
            <person name="Monnat R.J. Jr."/>
            <person name="Barlow S.B."/>
            <person name="Starkenburg S.R."/>
            <person name="Cattolico R.A."/>
        </authorList>
    </citation>
    <scope>NUCLEOTIDE SEQUENCE</scope>
    <source>
        <strain evidence="6">CCMP291</strain>
    </source>
</reference>
<dbReference type="GO" id="GO:0003723">
    <property type="term" value="F:RNA binding"/>
    <property type="evidence" value="ECO:0007669"/>
    <property type="project" value="UniProtKB-UniRule"/>
</dbReference>
<feature type="region of interest" description="Disordered" evidence="3">
    <location>
        <begin position="594"/>
        <end position="654"/>
    </location>
</feature>
<feature type="domain" description="HTH La-type RNA-binding" evidence="4">
    <location>
        <begin position="84"/>
        <end position="176"/>
    </location>
</feature>
<evidence type="ECO:0000259" key="4">
    <source>
        <dbReference type="PROSITE" id="PS50961"/>
    </source>
</evidence>
<feature type="compositionally biased region" description="Gly residues" evidence="3">
    <location>
        <begin position="767"/>
        <end position="793"/>
    </location>
</feature>
<dbReference type="PRINTS" id="PR00302">
    <property type="entry name" value="LUPUSLA"/>
</dbReference>
<name>A0A0M0JQE9_9EUKA</name>
<dbReference type="SUPFAM" id="SSF46785">
    <property type="entry name" value="Winged helix' DNA-binding domain"/>
    <property type="match status" value="2"/>
</dbReference>
<dbReference type="InterPro" id="IPR036390">
    <property type="entry name" value="WH_DNA-bd_sf"/>
</dbReference>
<dbReference type="CDD" id="cd07323">
    <property type="entry name" value="LAM"/>
    <property type="match status" value="1"/>
</dbReference>
<dbReference type="Pfam" id="PF03372">
    <property type="entry name" value="Exo_endo_phos"/>
    <property type="match status" value="1"/>
</dbReference>
<dbReference type="InterPro" id="IPR006630">
    <property type="entry name" value="La_HTH"/>
</dbReference>
<sequence>MPPRVQLRSAVEFIFSDNNFHKDVHLQLLQEKDGFVPLHKIVSSYAAVQQLVDSKRVSLDSIPEAIESSSELEVVKRPSSSASLVRRKTLAEKICSQVEWYLDEKRLASDRFLYETSCDHDGWIPVSTLLSFPRMRKLCYPQAAAVAHVLSASKMLEVSPDFSCVRPGRAPLSSPARAARRDPTFQFQIVPRTWTDPPALHPGADFSIMTYNCLADMLCTVEQFPSVNVGVLDWEYRRSLITREIAHHLPDLICMQELQGNAAGAGADDHYSAMRDHLAKSGYENRYMRKIKRNGVGWPHTQIGNAIFWRTSRFEYLEHEEVPIAVKLNALCEDEPSAAHFGRGAQVGLVVALKHKSSGRTLVVVTTHLSCNFQEPWTQVAQIQVVLLAAAALAAKHGPDVAIIMGADLNSIPGSGVYHLVSSGHLSASHPHLRIIAEQVEMPEFGEHAEFGGGSADLRQPMPLVSAYGSLLGQEPLFTNFTTGFIGTLDYVFANQMLEPLQVLTLPSEDDVRKEGFLPASAFPSDHLSLIAKFGFRPTDPGGAVVMPTIVASRSPSNASNSARESPAASAGATSHWPTDPAAVATVLATAGHAPRSYDPTMPPPPVPHHVCSSGGSSAESSPSKRQRGQVPSRSAPVAAPAPAAGRSHWRGEPGGSVEVSLAACPFVGGGGGFYSGSWSSQCSGSMSGGSTNGSPPMVHAMGVMGGAHQGGWGASGMIGAMGLGGGAAGGVDASAPWVVGGGDARVTPGGDPRSRAPSGSRDKGSGKGGGGKGGSGGKSKGARGRGGGSGTA</sequence>
<dbReference type="PROSITE" id="PS50961">
    <property type="entry name" value="HTH_LA"/>
    <property type="match status" value="2"/>
</dbReference>
<evidence type="ECO:0000256" key="2">
    <source>
        <dbReference type="PROSITE-ProRule" id="PRU00332"/>
    </source>
</evidence>
<dbReference type="AlphaFoldDB" id="A0A0M0JQE9"/>
<dbReference type="InterPro" id="IPR036691">
    <property type="entry name" value="Endo/exonu/phosph_ase_sf"/>
</dbReference>
<evidence type="ECO:0000256" key="1">
    <source>
        <dbReference type="ARBA" id="ARBA00022884"/>
    </source>
</evidence>
<feature type="region of interest" description="Disordered" evidence="3">
    <location>
        <begin position="740"/>
        <end position="793"/>
    </location>
</feature>
<dbReference type="Gene3D" id="1.10.10.10">
    <property type="entry name" value="Winged helix-like DNA-binding domain superfamily/Winged helix DNA-binding domain"/>
    <property type="match status" value="2"/>
</dbReference>
<dbReference type="InterPro" id="IPR005135">
    <property type="entry name" value="Endo/exonuclease/phosphatase"/>
</dbReference>
<dbReference type="InterPro" id="IPR036388">
    <property type="entry name" value="WH-like_DNA-bd_sf"/>
</dbReference>
<evidence type="ECO:0000313" key="5">
    <source>
        <dbReference type="EMBL" id="KOO28831.1"/>
    </source>
</evidence>
<dbReference type="Proteomes" id="UP000037460">
    <property type="component" value="Unassembled WGS sequence"/>
</dbReference>
<feature type="compositionally biased region" description="Low complexity" evidence="3">
    <location>
        <begin position="554"/>
        <end position="571"/>
    </location>
</feature>
<dbReference type="SUPFAM" id="SSF56219">
    <property type="entry name" value="DNase I-like"/>
    <property type="match status" value="1"/>
</dbReference>
<gene>
    <name evidence="5" type="ORF">Ctob_009605</name>
</gene>
<dbReference type="GO" id="GO:0005634">
    <property type="term" value="C:nucleus"/>
    <property type="evidence" value="ECO:0007669"/>
    <property type="project" value="InterPro"/>
</dbReference>
<dbReference type="PANTHER" id="PTHR12121">
    <property type="entry name" value="CARBON CATABOLITE REPRESSOR PROTEIN 4"/>
    <property type="match status" value="1"/>
</dbReference>
<dbReference type="OrthoDB" id="428734at2759"/>
<protein>
    <recommendedName>
        <fullName evidence="4">HTH La-type RNA-binding domain-containing protein</fullName>
    </recommendedName>
</protein>
<proteinExistence type="predicted"/>
<feature type="domain" description="HTH La-type RNA-binding" evidence="4">
    <location>
        <begin position="1"/>
        <end position="92"/>
    </location>
</feature>
<feature type="compositionally biased region" description="Low complexity" evidence="3">
    <location>
        <begin position="631"/>
        <end position="645"/>
    </location>
</feature>
<dbReference type="EMBL" id="JWZX01002508">
    <property type="protein sequence ID" value="KOO28831.1"/>
    <property type="molecule type" value="Genomic_DNA"/>
</dbReference>
<dbReference type="Gene3D" id="3.60.10.10">
    <property type="entry name" value="Endonuclease/exonuclease/phosphatase"/>
    <property type="match status" value="1"/>
</dbReference>
<keyword evidence="1 2" id="KW-0694">RNA-binding</keyword>
<dbReference type="GO" id="GO:1990904">
    <property type="term" value="C:ribonucleoprotein complex"/>
    <property type="evidence" value="ECO:0007669"/>
    <property type="project" value="InterPro"/>
</dbReference>
<dbReference type="Pfam" id="PF05383">
    <property type="entry name" value="La"/>
    <property type="match status" value="1"/>
</dbReference>
<comment type="caution">
    <text evidence="5">The sequence shown here is derived from an EMBL/GenBank/DDBJ whole genome shotgun (WGS) entry which is preliminary data.</text>
</comment>
<feature type="compositionally biased region" description="Low complexity" evidence="3">
    <location>
        <begin position="609"/>
        <end position="624"/>
    </location>
</feature>
<dbReference type="SMART" id="SM00715">
    <property type="entry name" value="LA"/>
    <property type="match status" value="1"/>
</dbReference>
<dbReference type="GO" id="GO:0006396">
    <property type="term" value="P:RNA processing"/>
    <property type="evidence" value="ECO:0007669"/>
    <property type="project" value="InterPro"/>
</dbReference>
<dbReference type="InterPro" id="IPR002344">
    <property type="entry name" value="Lupus_La"/>
</dbReference>
<dbReference type="InterPro" id="IPR050410">
    <property type="entry name" value="CCR4/nocturin_mRNA_transcr"/>
</dbReference>
<feature type="region of interest" description="Disordered" evidence="3">
    <location>
        <begin position="554"/>
        <end position="578"/>
    </location>
</feature>